<evidence type="ECO:0000313" key="12">
    <source>
        <dbReference type="Proteomes" id="UP000199444"/>
    </source>
</evidence>
<dbReference type="PANTHER" id="PTHR38042">
    <property type="entry name" value="UROPORPHYRINOGEN-III SYNTHASE, CHLOROPLASTIC"/>
    <property type="match status" value="1"/>
</dbReference>
<proteinExistence type="inferred from homology"/>
<comment type="pathway">
    <text evidence="1 9">Porphyrin-containing compound metabolism; protoporphyrin-IX biosynthesis; coproporphyrinogen-III from 5-aminolevulinate: step 3/4.</text>
</comment>
<accession>A0A1H1B1X7</accession>
<evidence type="ECO:0000256" key="2">
    <source>
        <dbReference type="ARBA" id="ARBA00008133"/>
    </source>
</evidence>
<protein>
    <recommendedName>
        <fullName evidence="7 9">Uroporphyrinogen-III synthase</fullName>
        <ecNumber evidence="3 9">4.2.1.75</ecNumber>
    </recommendedName>
</protein>
<dbReference type="InterPro" id="IPR003754">
    <property type="entry name" value="4pyrrol_synth_uPrphyn_synth"/>
</dbReference>
<dbReference type="PANTHER" id="PTHR38042:SF1">
    <property type="entry name" value="UROPORPHYRINOGEN-III SYNTHASE, CHLOROPLASTIC"/>
    <property type="match status" value="1"/>
</dbReference>
<dbReference type="InterPro" id="IPR036108">
    <property type="entry name" value="4pyrrol_syn_uPrphyn_synt_sf"/>
</dbReference>
<dbReference type="Gene3D" id="3.40.50.10090">
    <property type="match status" value="2"/>
</dbReference>
<evidence type="ECO:0000256" key="4">
    <source>
        <dbReference type="ARBA" id="ARBA00023239"/>
    </source>
</evidence>
<evidence type="ECO:0000256" key="8">
    <source>
        <dbReference type="ARBA" id="ARBA00048617"/>
    </source>
</evidence>
<keyword evidence="12" id="KW-1185">Reference proteome</keyword>
<reference evidence="11 12" key="1">
    <citation type="submission" date="2016-10" db="EMBL/GenBank/DDBJ databases">
        <authorList>
            <person name="de Groot N.N."/>
        </authorList>
    </citation>
    <scope>NUCLEOTIDE SEQUENCE [LARGE SCALE GENOMIC DNA]</scope>
    <source>
        <strain evidence="11 12">CGMCC 1.10449</strain>
    </source>
</reference>
<comment type="similarity">
    <text evidence="2 9">Belongs to the uroporphyrinogen-III synthase family.</text>
</comment>
<gene>
    <name evidence="11" type="ORF">SAMN05216231_1561</name>
</gene>
<dbReference type="STRING" id="553311.SAMN05216231_1561"/>
<keyword evidence="5 9" id="KW-0627">Porphyrin biosynthesis</keyword>
<sequence>MSIPLHEKRILITREENQAKEFSEKVIQHGGKPIEIPLLKISCKDIPENKQQLQNIHHYKWIFFTSSNGVACFFQLANQYKWMSNVFDKIKFATVGHKTAQTLEAYGCKSDFIPSIYNADAMATEFTARYTVIDEPLLIVRGNKSREVLPDWFTKHKIRFDTIEVYETTYNFRVKDELNQLLNQNKLDFITFTSPSAVEAFSEMKDGQIRKNQVFVCIGTTTKKRALELGITNTLTPEQFTIDGMLEQIIDYIARKG</sequence>
<name>A0A1H1B1X7_9BACI</name>
<organism evidence="11 12">
    <name type="scientific">Virgibacillus salinus</name>
    <dbReference type="NCBI Taxonomy" id="553311"/>
    <lineage>
        <taxon>Bacteria</taxon>
        <taxon>Bacillati</taxon>
        <taxon>Bacillota</taxon>
        <taxon>Bacilli</taxon>
        <taxon>Bacillales</taxon>
        <taxon>Bacillaceae</taxon>
        <taxon>Virgibacillus</taxon>
    </lineage>
</organism>
<dbReference type="InterPro" id="IPR039793">
    <property type="entry name" value="UROS/Hem4"/>
</dbReference>
<dbReference type="GO" id="GO:0004852">
    <property type="term" value="F:uroporphyrinogen-III synthase activity"/>
    <property type="evidence" value="ECO:0007669"/>
    <property type="project" value="UniProtKB-UniRule"/>
</dbReference>
<evidence type="ECO:0000256" key="7">
    <source>
        <dbReference type="ARBA" id="ARBA00040167"/>
    </source>
</evidence>
<evidence type="ECO:0000313" key="11">
    <source>
        <dbReference type="EMBL" id="SDQ45903.1"/>
    </source>
</evidence>
<dbReference type="EC" id="4.2.1.75" evidence="3 9"/>
<dbReference type="Pfam" id="PF02602">
    <property type="entry name" value="HEM4"/>
    <property type="match status" value="1"/>
</dbReference>
<dbReference type="CDD" id="cd06578">
    <property type="entry name" value="HemD"/>
    <property type="match status" value="1"/>
</dbReference>
<dbReference type="GO" id="GO:0006782">
    <property type="term" value="P:protoporphyrinogen IX biosynthetic process"/>
    <property type="evidence" value="ECO:0007669"/>
    <property type="project" value="UniProtKB-UniRule"/>
</dbReference>
<evidence type="ECO:0000256" key="5">
    <source>
        <dbReference type="ARBA" id="ARBA00023244"/>
    </source>
</evidence>
<dbReference type="Proteomes" id="UP000199444">
    <property type="component" value="Unassembled WGS sequence"/>
</dbReference>
<evidence type="ECO:0000256" key="3">
    <source>
        <dbReference type="ARBA" id="ARBA00013109"/>
    </source>
</evidence>
<dbReference type="SUPFAM" id="SSF69618">
    <property type="entry name" value="HemD-like"/>
    <property type="match status" value="1"/>
</dbReference>
<keyword evidence="4 9" id="KW-0456">Lyase</keyword>
<comment type="catalytic activity">
    <reaction evidence="8 9">
        <text>hydroxymethylbilane = uroporphyrinogen III + H2O</text>
        <dbReference type="Rhea" id="RHEA:18965"/>
        <dbReference type="ChEBI" id="CHEBI:15377"/>
        <dbReference type="ChEBI" id="CHEBI:57308"/>
        <dbReference type="ChEBI" id="CHEBI:57845"/>
        <dbReference type="EC" id="4.2.1.75"/>
    </reaction>
</comment>
<evidence type="ECO:0000256" key="1">
    <source>
        <dbReference type="ARBA" id="ARBA00004772"/>
    </source>
</evidence>
<evidence type="ECO:0000256" key="9">
    <source>
        <dbReference type="RuleBase" id="RU366031"/>
    </source>
</evidence>
<dbReference type="RefSeq" id="WP_092492416.1">
    <property type="nucleotide sequence ID" value="NZ_FNKD01000002.1"/>
</dbReference>
<dbReference type="AlphaFoldDB" id="A0A1H1B1X7"/>
<dbReference type="GO" id="GO:0006780">
    <property type="term" value="P:uroporphyrinogen III biosynthetic process"/>
    <property type="evidence" value="ECO:0007669"/>
    <property type="project" value="UniProtKB-UniRule"/>
</dbReference>
<evidence type="ECO:0000259" key="10">
    <source>
        <dbReference type="Pfam" id="PF02602"/>
    </source>
</evidence>
<evidence type="ECO:0000256" key="6">
    <source>
        <dbReference type="ARBA" id="ARBA00037589"/>
    </source>
</evidence>
<dbReference type="EMBL" id="FNKD01000002">
    <property type="protein sequence ID" value="SDQ45903.1"/>
    <property type="molecule type" value="Genomic_DNA"/>
</dbReference>
<comment type="function">
    <text evidence="6 9">Catalyzes cyclization of the linear tetrapyrrole, hydroxymethylbilane, to the macrocyclic uroporphyrinogen III.</text>
</comment>
<feature type="domain" description="Tetrapyrrole biosynthesis uroporphyrinogen III synthase" evidence="10">
    <location>
        <begin position="21"/>
        <end position="247"/>
    </location>
</feature>
<dbReference type="UniPathway" id="UPA00251">
    <property type="reaction ID" value="UER00320"/>
</dbReference>